<dbReference type="STRING" id="1123231.SAMN02745189_01404"/>
<dbReference type="AlphaFoldDB" id="A0A1M7FC91"/>
<dbReference type="InterPro" id="IPR035990">
    <property type="entry name" value="TIM_sf"/>
</dbReference>
<evidence type="ECO:0000256" key="8">
    <source>
        <dbReference type="ARBA" id="ARBA00023235"/>
    </source>
</evidence>
<evidence type="ECO:0000256" key="9">
    <source>
        <dbReference type="HAMAP-Rule" id="MF_00147"/>
    </source>
</evidence>
<feature type="binding site" evidence="9">
    <location>
        <position position="212"/>
    </location>
    <ligand>
        <name>substrate</name>
    </ligand>
</feature>
<dbReference type="PANTHER" id="PTHR21139:SF42">
    <property type="entry name" value="TRIOSEPHOSPHATE ISOMERASE"/>
    <property type="match status" value="1"/>
</dbReference>
<evidence type="ECO:0000256" key="4">
    <source>
        <dbReference type="ARBA" id="ARBA00019397"/>
    </source>
</evidence>
<dbReference type="GO" id="GO:0046166">
    <property type="term" value="P:glyceraldehyde-3-phosphate biosynthetic process"/>
    <property type="evidence" value="ECO:0007669"/>
    <property type="project" value="TreeGrafter"/>
</dbReference>
<comment type="pathway">
    <text evidence="1 9 10">Carbohydrate degradation; glycolysis; D-glyceraldehyde 3-phosphate from glycerone phosphate: step 1/1.</text>
</comment>
<dbReference type="RefSeq" id="WP_072709749.1">
    <property type="nucleotide sequence ID" value="NZ_FRCF01000004.1"/>
</dbReference>
<dbReference type="UniPathway" id="UPA00138"/>
<keyword evidence="8 9" id="KW-0413">Isomerase</keyword>
<dbReference type="Proteomes" id="UP000184206">
    <property type="component" value="Unassembled WGS sequence"/>
</dbReference>
<dbReference type="EC" id="5.3.1.1" evidence="3 9"/>
<dbReference type="EMBL" id="FRCF01000004">
    <property type="protein sequence ID" value="SHM01610.1"/>
    <property type="molecule type" value="Genomic_DNA"/>
</dbReference>
<accession>A0A1M7FC91</accession>
<keyword evidence="12" id="KW-1185">Reference proteome</keyword>
<evidence type="ECO:0000313" key="11">
    <source>
        <dbReference type="EMBL" id="SHM01610.1"/>
    </source>
</evidence>
<comment type="subunit">
    <text evidence="9 10">Homodimer.</text>
</comment>
<feature type="active site" description="Proton acceptor" evidence="9">
    <location>
        <position position="166"/>
    </location>
</feature>
<dbReference type="PROSITE" id="PS51440">
    <property type="entry name" value="TIM_2"/>
    <property type="match status" value="1"/>
</dbReference>
<name>A0A1M7FC91_9BACL</name>
<comment type="similarity">
    <text evidence="2 9 10">Belongs to the triosephosphate isomerase family.</text>
</comment>
<dbReference type="InterPro" id="IPR020861">
    <property type="entry name" value="Triosephosphate_isomerase_AS"/>
</dbReference>
<feature type="binding site" evidence="9">
    <location>
        <position position="172"/>
    </location>
    <ligand>
        <name>substrate</name>
    </ligand>
</feature>
<dbReference type="InterPro" id="IPR022896">
    <property type="entry name" value="TrioseP_Isoase_bac/euk"/>
</dbReference>
<evidence type="ECO:0000256" key="1">
    <source>
        <dbReference type="ARBA" id="ARBA00004680"/>
    </source>
</evidence>
<dbReference type="PANTHER" id="PTHR21139">
    <property type="entry name" value="TRIOSEPHOSPHATE ISOMERASE"/>
    <property type="match status" value="1"/>
</dbReference>
<dbReference type="UniPathway" id="UPA00109">
    <property type="reaction ID" value="UER00189"/>
</dbReference>
<dbReference type="GO" id="GO:0005829">
    <property type="term" value="C:cytosol"/>
    <property type="evidence" value="ECO:0007669"/>
    <property type="project" value="TreeGrafter"/>
</dbReference>
<dbReference type="FunFam" id="3.20.20.70:FF:000016">
    <property type="entry name" value="Triosephosphate isomerase"/>
    <property type="match status" value="1"/>
</dbReference>
<dbReference type="InterPro" id="IPR000652">
    <property type="entry name" value="Triosephosphate_isomerase"/>
</dbReference>
<proteinExistence type="inferred from homology"/>
<keyword evidence="6 9" id="KW-0963">Cytoplasm</keyword>
<feature type="active site" description="Electrophile" evidence="9">
    <location>
        <position position="94"/>
    </location>
</feature>
<dbReference type="SUPFAM" id="SSF51351">
    <property type="entry name" value="Triosephosphate isomerase (TIM)"/>
    <property type="match status" value="1"/>
</dbReference>
<feature type="binding site" evidence="9">
    <location>
        <begin position="233"/>
        <end position="234"/>
    </location>
    <ligand>
        <name>substrate</name>
    </ligand>
</feature>
<dbReference type="GO" id="GO:0019563">
    <property type="term" value="P:glycerol catabolic process"/>
    <property type="evidence" value="ECO:0007669"/>
    <property type="project" value="TreeGrafter"/>
</dbReference>
<dbReference type="InterPro" id="IPR013785">
    <property type="entry name" value="Aldolase_TIM"/>
</dbReference>
<comment type="subcellular location">
    <subcellularLocation>
        <location evidence="9 10">Cytoplasm</location>
    </subcellularLocation>
</comment>
<dbReference type="GO" id="GO:0006096">
    <property type="term" value="P:glycolytic process"/>
    <property type="evidence" value="ECO:0007669"/>
    <property type="project" value="UniProtKB-UniRule"/>
</dbReference>
<evidence type="ECO:0000256" key="3">
    <source>
        <dbReference type="ARBA" id="ARBA00011940"/>
    </source>
</evidence>
<organism evidence="11 12">
    <name type="scientific">Lacicoccus alkaliphilus DSM 16010</name>
    <dbReference type="NCBI Taxonomy" id="1123231"/>
    <lineage>
        <taxon>Bacteria</taxon>
        <taxon>Bacillati</taxon>
        <taxon>Bacillota</taxon>
        <taxon>Bacilli</taxon>
        <taxon>Bacillales</taxon>
        <taxon>Salinicoccaceae</taxon>
        <taxon>Lacicoccus</taxon>
    </lineage>
</organism>
<reference evidence="11 12" key="1">
    <citation type="submission" date="2016-11" db="EMBL/GenBank/DDBJ databases">
        <authorList>
            <person name="Jaros S."/>
            <person name="Januszkiewicz K."/>
            <person name="Wedrychowicz H."/>
        </authorList>
    </citation>
    <scope>NUCLEOTIDE SEQUENCE [LARGE SCALE GENOMIC DNA]</scope>
    <source>
        <strain evidence="11 12">DSM 16010</strain>
    </source>
</reference>
<evidence type="ECO:0000256" key="10">
    <source>
        <dbReference type="RuleBase" id="RU363013"/>
    </source>
</evidence>
<comment type="function">
    <text evidence="9">Involved in the gluconeogenesis. Catalyzes stereospecifically the conversion of dihydroxyacetone phosphate (DHAP) to D-glyceraldehyde-3-phosphate (G3P).</text>
</comment>
<dbReference type="GO" id="GO:0006094">
    <property type="term" value="P:gluconeogenesis"/>
    <property type="evidence" value="ECO:0007669"/>
    <property type="project" value="UniProtKB-UniRule"/>
</dbReference>
<comment type="catalytic activity">
    <reaction evidence="9 10">
        <text>D-glyceraldehyde 3-phosphate = dihydroxyacetone phosphate</text>
        <dbReference type="Rhea" id="RHEA:18585"/>
        <dbReference type="ChEBI" id="CHEBI:57642"/>
        <dbReference type="ChEBI" id="CHEBI:59776"/>
        <dbReference type="EC" id="5.3.1.1"/>
    </reaction>
</comment>
<keyword evidence="7 9" id="KW-0324">Glycolysis</keyword>
<evidence type="ECO:0000256" key="5">
    <source>
        <dbReference type="ARBA" id="ARBA00022432"/>
    </source>
</evidence>
<comment type="pathway">
    <text evidence="9 10">Carbohydrate biosynthesis; gluconeogenesis.</text>
</comment>
<dbReference type="OrthoDB" id="9809429at2"/>
<dbReference type="HAMAP" id="MF_00147_B">
    <property type="entry name" value="TIM_B"/>
    <property type="match status" value="1"/>
</dbReference>
<dbReference type="Gene3D" id="3.20.20.70">
    <property type="entry name" value="Aldolase class I"/>
    <property type="match status" value="1"/>
</dbReference>
<evidence type="ECO:0000313" key="12">
    <source>
        <dbReference type="Proteomes" id="UP000184206"/>
    </source>
</evidence>
<dbReference type="CDD" id="cd00311">
    <property type="entry name" value="TIM"/>
    <property type="match status" value="1"/>
</dbReference>
<feature type="binding site" evidence="9">
    <location>
        <begin position="9"/>
        <end position="11"/>
    </location>
    <ligand>
        <name>substrate</name>
    </ligand>
</feature>
<evidence type="ECO:0000256" key="6">
    <source>
        <dbReference type="ARBA" id="ARBA00022490"/>
    </source>
</evidence>
<evidence type="ECO:0000256" key="7">
    <source>
        <dbReference type="ARBA" id="ARBA00023152"/>
    </source>
</evidence>
<protein>
    <recommendedName>
        <fullName evidence="4 9">Triosephosphate isomerase</fullName>
        <shortName evidence="9">TIM</shortName>
        <shortName evidence="9">TPI</shortName>
        <ecNumber evidence="3 9">5.3.1.1</ecNumber>
    </recommendedName>
    <alternativeName>
        <fullName evidence="9">Triose-phosphate isomerase</fullName>
    </alternativeName>
</protein>
<gene>
    <name evidence="9" type="primary">tpiA</name>
    <name evidence="11" type="ORF">SAMN02745189_01404</name>
</gene>
<sequence>MRTPFIAGNWKMNKTISEGEQFIDSLGDLPAEDEVESAICAPFIHLPSLLEKAQHLNLGIGAENAHYEDSGAFTGEVSAAMLGDLGVDYVIIGHSERREHFNETDGTVNKKTHAVLDKNMIPIVCVGESDAEREAGDHASVVESQIEKAFDGIPAESAGKVVVAYEPIWAIGTGKSATSEDANEMCGVIRKKVASLYGNETAAAVRIQYGGSVKPANIGEYMGQEHIDGALVGGASLEPEDFMALLEGAKR</sequence>
<dbReference type="NCBIfam" id="TIGR00419">
    <property type="entry name" value="tim"/>
    <property type="match status" value="1"/>
</dbReference>
<dbReference type="GO" id="GO:0004807">
    <property type="term" value="F:triose-phosphate isomerase activity"/>
    <property type="evidence" value="ECO:0007669"/>
    <property type="project" value="UniProtKB-UniRule"/>
</dbReference>
<keyword evidence="5 9" id="KW-0312">Gluconeogenesis</keyword>
<dbReference type="Pfam" id="PF00121">
    <property type="entry name" value="TIM"/>
    <property type="match status" value="1"/>
</dbReference>
<evidence type="ECO:0000256" key="2">
    <source>
        <dbReference type="ARBA" id="ARBA00007422"/>
    </source>
</evidence>
<dbReference type="PROSITE" id="PS00171">
    <property type="entry name" value="TIM_1"/>
    <property type="match status" value="1"/>
</dbReference>